<proteinExistence type="predicted"/>
<feature type="region of interest" description="Disordered" evidence="1">
    <location>
        <begin position="49"/>
        <end position="77"/>
    </location>
</feature>
<keyword evidence="3" id="KW-1185">Reference proteome</keyword>
<evidence type="ECO:0000256" key="1">
    <source>
        <dbReference type="SAM" id="MobiDB-lite"/>
    </source>
</evidence>
<gene>
    <name evidence="2" type="ORF">AVEN_158937_1</name>
</gene>
<dbReference type="Proteomes" id="UP000499080">
    <property type="component" value="Unassembled WGS sequence"/>
</dbReference>
<reference evidence="2 3" key="1">
    <citation type="journal article" date="2019" name="Sci. Rep.">
        <title>Orb-weaving spider Araneus ventricosus genome elucidates the spidroin gene catalogue.</title>
        <authorList>
            <person name="Kono N."/>
            <person name="Nakamura H."/>
            <person name="Ohtoshi R."/>
            <person name="Moran D.A.P."/>
            <person name="Shinohara A."/>
            <person name="Yoshida Y."/>
            <person name="Fujiwara M."/>
            <person name="Mori M."/>
            <person name="Tomita M."/>
            <person name="Arakawa K."/>
        </authorList>
    </citation>
    <scope>NUCLEOTIDE SEQUENCE [LARGE SCALE GENOMIC DNA]</scope>
</reference>
<sequence>MAVFSPGARLVPQDTKGPQNVFHIHLSAKPMNAAPVPDAITATLPVGWTSLSRTERRPMPPYLKPLRRPNRLDGQGN</sequence>
<comment type="caution">
    <text evidence="2">The sequence shown here is derived from an EMBL/GenBank/DDBJ whole genome shotgun (WGS) entry which is preliminary data.</text>
</comment>
<protein>
    <submittedName>
        <fullName evidence="2">Uncharacterized protein</fullName>
    </submittedName>
</protein>
<dbReference type="AlphaFoldDB" id="A0A4Y2BBI7"/>
<evidence type="ECO:0000313" key="2">
    <source>
        <dbReference type="EMBL" id="GBL88819.1"/>
    </source>
</evidence>
<organism evidence="2 3">
    <name type="scientific">Araneus ventricosus</name>
    <name type="common">Orbweaver spider</name>
    <name type="synonym">Epeira ventricosa</name>
    <dbReference type="NCBI Taxonomy" id="182803"/>
    <lineage>
        <taxon>Eukaryota</taxon>
        <taxon>Metazoa</taxon>
        <taxon>Ecdysozoa</taxon>
        <taxon>Arthropoda</taxon>
        <taxon>Chelicerata</taxon>
        <taxon>Arachnida</taxon>
        <taxon>Araneae</taxon>
        <taxon>Araneomorphae</taxon>
        <taxon>Entelegynae</taxon>
        <taxon>Araneoidea</taxon>
        <taxon>Araneidae</taxon>
        <taxon>Araneus</taxon>
    </lineage>
</organism>
<accession>A0A4Y2BBI7</accession>
<evidence type="ECO:0000313" key="3">
    <source>
        <dbReference type="Proteomes" id="UP000499080"/>
    </source>
</evidence>
<name>A0A4Y2BBI7_ARAVE</name>
<dbReference type="EMBL" id="BGPR01000062">
    <property type="protein sequence ID" value="GBL88819.1"/>
    <property type="molecule type" value="Genomic_DNA"/>
</dbReference>